<name>A0A939KN05_9PROT</name>
<accession>A0A939KN05</accession>
<evidence type="ECO:0000313" key="4">
    <source>
        <dbReference type="Proteomes" id="UP000664073"/>
    </source>
</evidence>
<organism evidence="3 4">
    <name type="scientific">Acetobacter garciniae</name>
    <dbReference type="NCBI Taxonomy" id="2817435"/>
    <lineage>
        <taxon>Bacteria</taxon>
        <taxon>Pseudomonadati</taxon>
        <taxon>Pseudomonadota</taxon>
        <taxon>Alphaproteobacteria</taxon>
        <taxon>Acetobacterales</taxon>
        <taxon>Acetobacteraceae</taxon>
        <taxon>Acetobacter</taxon>
    </lineage>
</organism>
<evidence type="ECO:0000313" key="3">
    <source>
        <dbReference type="EMBL" id="MBO1325120.1"/>
    </source>
</evidence>
<dbReference type="RefSeq" id="WP_207845789.1">
    <property type="nucleotide sequence ID" value="NZ_JAFVMH010000003.1"/>
</dbReference>
<dbReference type="InterPro" id="IPR008258">
    <property type="entry name" value="Transglycosylase_SLT_dom_1"/>
</dbReference>
<dbReference type="Proteomes" id="UP000664073">
    <property type="component" value="Unassembled WGS sequence"/>
</dbReference>
<evidence type="ECO:0000256" key="1">
    <source>
        <dbReference type="ARBA" id="ARBA00009387"/>
    </source>
</evidence>
<comment type="similarity">
    <text evidence="1">Belongs to the virb1 family.</text>
</comment>
<dbReference type="SUPFAM" id="SSF53955">
    <property type="entry name" value="Lysozyme-like"/>
    <property type="match status" value="1"/>
</dbReference>
<dbReference type="CDD" id="cd13400">
    <property type="entry name" value="LT_IagB-like"/>
    <property type="match status" value="1"/>
</dbReference>
<dbReference type="Pfam" id="PF01464">
    <property type="entry name" value="SLT"/>
    <property type="match status" value="1"/>
</dbReference>
<dbReference type="AlphaFoldDB" id="A0A939KN05"/>
<keyword evidence="4" id="KW-1185">Reference proteome</keyword>
<sequence length="170" mass="18013">MAIVYLGCMVLAASLYHLPPRVLPVIQLVEGGRNGLIHRNTNGTEDLGVMQVNTIWVGPIARYTHTAPQTVYRNLLSQPCYNISAAGAIMRLNLLGAGGNLMRAVGDYHSHTTLFNQSYQALVLARARALFAQPPARATPQVLAPALPPVVAPPLVPTLDTSGGITGSAP</sequence>
<comment type="caution">
    <text evidence="3">The sequence shown here is derived from an EMBL/GenBank/DDBJ whole genome shotgun (WGS) entry which is preliminary data.</text>
</comment>
<evidence type="ECO:0000259" key="2">
    <source>
        <dbReference type="Pfam" id="PF01464"/>
    </source>
</evidence>
<gene>
    <name evidence="3" type="ORF">J2D77_08155</name>
</gene>
<reference evidence="3" key="1">
    <citation type="submission" date="2021-03" db="EMBL/GenBank/DDBJ databases">
        <title>The complete genome sequence of Acetobacter sp. TBRC 12339.</title>
        <authorList>
            <person name="Charoenyingcharoen P."/>
            <person name="Yukphan P."/>
        </authorList>
    </citation>
    <scope>NUCLEOTIDE SEQUENCE</scope>
    <source>
        <strain evidence="3">TBRC 12339</strain>
    </source>
</reference>
<feature type="domain" description="Transglycosylase SLT" evidence="2">
    <location>
        <begin position="14"/>
        <end position="110"/>
    </location>
</feature>
<dbReference type="EMBL" id="JAFVMH010000003">
    <property type="protein sequence ID" value="MBO1325120.1"/>
    <property type="molecule type" value="Genomic_DNA"/>
</dbReference>
<proteinExistence type="inferred from homology"/>
<protein>
    <submittedName>
        <fullName evidence="3">Lytic transglycosylase domain-containing protein</fullName>
    </submittedName>
</protein>
<dbReference type="InterPro" id="IPR023346">
    <property type="entry name" value="Lysozyme-like_dom_sf"/>
</dbReference>